<sequence>MPPQFTTDQGPSVAEIARDVDVLNIIAVVIMFIAVVPLHIWIYISRHRDTAARKLQAQVQKERQKEAQQEGGAWEIMKVARSEAGIFDGGQWIWITLELPWYREDG</sequence>
<name>A0A132B541_MOLSC</name>
<feature type="transmembrane region" description="Helical" evidence="1">
    <location>
        <begin position="22"/>
        <end position="44"/>
    </location>
</feature>
<reference evidence="2 3" key="1">
    <citation type="submission" date="2015-10" db="EMBL/GenBank/DDBJ databases">
        <title>Full genome of DAOMC 229536 Phialocephala scopiformis, a fungal endophyte of spruce producing the potent anti-insectan compound rugulosin.</title>
        <authorList>
            <consortium name="DOE Joint Genome Institute"/>
            <person name="Walker A.K."/>
            <person name="Frasz S.L."/>
            <person name="Seifert K.A."/>
            <person name="Miller J.D."/>
            <person name="Mondo S.J."/>
            <person name="Labutti K."/>
            <person name="Lipzen A."/>
            <person name="Dockter R."/>
            <person name="Kennedy M."/>
            <person name="Grigoriev I.V."/>
            <person name="Spatafora J.W."/>
        </authorList>
    </citation>
    <scope>NUCLEOTIDE SEQUENCE [LARGE SCALE GENOMIC DNA]</scope>
    <source>
        <strain evidence="2 3">CBS 120377</strain>
    </source>
</reference>
<dbReference type="Proteomes" id="UP000070700">
    <property type="component" value="Unassembled WGS sequence"/>
</dbReference>
<evidence type="ECO:0000313" key="2">
    <source>
        <dbReference type="EMBL" id="KUJ07525.1"/>
    </source>
</evidence>
<organism evidence="2 3">
    <name type="scientific">Mollisia scopiformis</name>
    <name type="common">Conifer needle endophyte fungus</name>
    <name type="synonym">Phialocephala scopiformis</name>
    <dbReference type="NCBI Taxonomy" id="149040"/>
    <lineage>
        <taxon>Eukaryota</taxon>
        <taxon>Fungi</taxon>
        <taxon>Dikarya</taxon>
        <taxon>Ascomycota</taxon>
        <taxon>Pezizomycotina</taxon>
        <taxon>Leotiomycetes</taxon>
        <taxon>Helotiales</taxon>
        <taxon>Mollisiaceae</taxon>
        <taxon>Mollisia</taxon>
    </lineage>
</organism>
<evidence type="ECO:0000313" key="3">
    <source>
        <dbReference type="Proteomes" id="UP000070700"/>
    </source>
</evidence>
<protein>
    <submittedName>
        <fullName evidence="2">Uncharacterized protein</fullName>
    </submittedName>
</protein>
<dbReference type="GeneID" id="28830595"/>
<evidence type="ECO:0000256" key="1">
    <source>
        <dbReference type="SAM" id="Phobius"/>
    </source>
</evidence>
<keyword evidence="1" id="KW-0812">Transmembrane</keyword>
<keyword evidence="1" id="KW-1133">Transmembrane helix</keyword>
<dbReference type="RefSeq" id="XP_018061880.1">
    <property type="nucleotide sequence ID" value="XM_018220869.1"/>
</dbReference>
<dbReference type="AlphaFoldDB" id="A0A132B541"/>
<keyword evidence="1" id="KW-0472">Membrane</keyword>
<accession>A0A132B541</accession>
<dbReference type="InParanoid" id="A0A132B541"/>
<keyword evidence="3" id="KW-1185">Reference proteome</keyword>
<dbReference type="EMBL" id="KQ947439">
    <property type="protein sequence ID" value="KUJ07525.1"/>
    <property type="molecule type" value="Genomic_DNA"/>
</dbReference>
<dbReference type="KEGG" id="psco:LY89DRAFT_742755"/>
<gene>
    <name evidence="2" type="ORF">LY89DRAFT_742755</name>
</gene>
<proteinExistence type="predicted"/>